<dbReference type="InterPro" id="IPR016187">
    <property type="entry name" value="CTDL_fold"/>
</dbReference>
<name>A0A2W4SB91_9GAMM</name>
<dbReference type="InterPro" id="IPR051043">
    <property type="entry name" value="Sulfatase_Mod_Factor_Kinase"/>
</dbReference>
<feature type="region of interest" description="Disordered" evidence="1">
    <location>
        <begin position="69"/>
        <end position="147"/>
    </location>
</feature>
<dbReference type="Pfam" id="PF03781">
    <property type="entry name" value="FGE-sulfatase"/>
    <property type="match status" value="1"/>
</dbReference>
<organism evidence="3 4">
    <name type="scientific">Candidatus Methylumidiphilus alinenensis</name>
    <dbReference type="NCBI Taxonomy" id="2202197"/>
    <lineage>
        <taxon>Bacteria</taxon>
        <taxon>Pseudomonadati</taxon>
        <taxon>Pseudomonadota</taxon>
        <taxon>Gammaproteobacteria</taxon>
        <taxon>Methylococcales</taxon>
        <taxon>Candidatus Methylumidiphilus</taxon>
    </lineage>
</organism>
<feature type="compositionally biased region" description="Basic and acidic residues" evidence="1">
    <location>
        <begin position="72"/>
        <end position="85"/>
    </location>
</feature>
<proteinExistence type="predicted"/>
<feature type="compositionally biased region" description="Basic and acidic residues" evidence="1">
    <location>
        <begin position="98"/>
        <end position="147"/>
    </location>
</feature>
<dbReference type="EMBL" id="QJPH01000474">
    <property type="protein sequence ID" value="PZN72810.1"/>
    <property type="molecule type" value="Genomic_DNA"/>
</dbReference>
<dbReference type="GO" id="GO:0120147">
    <property type="term" value="F:formylglycine-generating oxidase activity"/>
    <property type="evidence" value="ECO:0007669"/>
    <property type="project" value="TreeGrafter"/>
</dbReference>
<evidence type="ECO:0000256" key="1">
    <source>
        <dbReference type="SAM" id="MobiDB-lite"/>
    </source>
</evidence>
<gene>
    <name evidence="3" type="ORF">DM484_23890</name>
</gene>
<accession>A0A2W4SB91</accession>
<dbReference type="InterPro" id="IPR005532">
    <property type="entry name" value="SUMF_dom"/>
</dbReference>
<dbReference type="Gene3D" id="3.90.1580.10">
    <property type="entry name" value="paralog of FGE (formylglycine-generating enzyme)"/>
    <property type="match status" value="1"/>
</dbReference>
<evidence type="ECO:0000313" key="4">
    <source>
        <dbReference type="Proteomes" id="UP000249396"/>
    </source>
</evidence>
<protein>
    <recommendedName>
        <fullName evidence="2">Sulfatase-modifying factor enzyme-like domain-containing protein</fullName>
    </recommendedName>
</protein>
<dbReference type="InterPro" id="IPR042095">
    <property type="entry name" value="SUMF_sf"/>
</dbReference>
<dbReference type="PANTHER" id="PTHR23150:SF35">
    <property type="entry name" value="BLL6746 PROTEIN"/>
    <property type="match status" value="1"/>
</dbReference>
<dbReference type="PANTHER" id="PTHR23150">
    <property type="entry name" value="SULFATASE MODIFYING FACTOR 1, 2"/>
    <property type="match status" value="1"/>
</dbReference>
<feature type="domain" description="Sulfatase-modifying factor enzyme-like" evidence="2">
    <location>
        <begin position="182"/>
        <end position="430"/>
    </location>
</feature>
<dbReference type="AlphaFoldDB" id="A0A2W4SB91"/>
<reference evidence="3 4" key="1">
    <citation type="journal article" date="2018" name="Aquat. Microb. Ecol.">
        <title>Gammaproteobacterial methanotrophs dominate.</title>
        <authorList>
            <person name="Rissanen A.J."/>
            <person name="Saarenheimo J."/>
            <person name="Tiirola M."/>
            <person name="Peura S."/>
            <person name="Aalto S.L."/>
            <person name="Karvinen A."/>
            <person name="Nykanen H."/>
        </authorList>
    </citation>
    <scope>NUCLEOTIDE SEQUENCE [LARGE SCALE GENOMIC DNA]</scope>
    <source>
        <strain evidence="3">AMbin10</strain>
    </source>
</reference>
<evidence type="ECO:0000259" key="2">
    <source>
        <dbReference type="Pfam" id="PF03781"/>
    </source>
</evidence>
<evidence type="ECO:0000313" key="3">
    <source>
        <dbReference type="EMBL" id="PZN72810.1"/>
    </source>
</evidence>
<dbReference type="SUPFAM" id="SSF56436">
    <property type="entry name" value="C-type lectin-like"/>
    <property type="match status" value="1"/>
</dbReference>
<comment type="caution">
    <text evidence="3">The sequence shown here is derived from an EMBL/GenBank/DDBJ whole genome shotgun (WGS) entry which is preliminary data.</text>
</comment>
<sequence length="433" mass="48219">MEEAEYGKRNKKLFPALIERVDYPYGFSRIQTADMMGWKGEPDHPGLTQLLAALRGHLGVGRQPFAANGAIDESRHGDADLRPDGVGRQPFAANGAIDESRHGDADLRPVELSRHSGRDRRNPDSMDGSDPEHPCSLDSGDPCRNDEQKSVSIALPIQTPPASPFIPGQTFRDKLTIGGEGPLMIVIPPGRFLMGSPPDEPERLEREGPQHEVTFLTPFALGVSAVTFVDYDLFCRNTRRKLPSGSGWGRDSRPVINVSWEDAQEYCAWLSEQTGHRYRLPSEAEWEYACRAGTPMPFSFGSNITPEQVNFDGSYPYAGGKKGLYRQQTVPIQSLPPNAWGLYEMHGNVWEWVQDEWQGNYDDAPTDGSAWEQRQFTSPGDGRVEATATGAGRVLRGGSWNDYARDCRSAFRYYYVPDLRSNNSGFRCARVLS</sequence>
<dbReference type="Proteomes" id="UP000249396">
    <property type="component" value="Unassembled WGS sequence"/>
</dbReference>